<evidence type="ECO:0000313" key="2">
    <source>
        <dbReference type="EMBL" id="RKO86327.1"/>
    </source>
</evidence>
<feature type="compositionally biased region" description="Basic and acidic residues" evidence="1">
    <location>
        <begin position="12"/>
        <end position="39"/>
    </location>
</feature>
<name>A0A4V1IQF0_9FUNG</name>
<feature type="non-terminal residue" evidence="2">
    <location>
        <position position="1"/>
    </location>
</feature>
<dbReference type="AlphaFoldDB" id="A0A4V1IQF0"/>
<feature type="region of interest" description="Disordered" evidence="1">
    <location>
        <begin position="144"/>
        <end position="165"/>
    </location>
</feature>
<dbReference type="Proteomes" id="UP000269721">
    <property type="component" value="Unassembled WGS sequence"/>
</dbReference>
<sequence length="165" mass="18314">KGKGKQNTAPDDPYKCDPRIKKPKVDTEYKDDAVEKEIDNPGQRVPKGKTPTKKTDCAEIAATNVHAKDRVQIEEMRLAHERDLHKMRLANERQMAKDKINAKQQAAFYQSMNGLSSAAPKATHWSLACNCTNDFNIPRFLQIPPTLSDTSDSATSVTSASSSKL</sequence>
<feature type="region of interest" description="Disordered" evidence="1">
    <location>
        <begin position="1"/>
        <end position="54"/>
    </location>
</feature>
<evidence type="ECO:0008006" key="4">
    <source>
        <dbReference type="Google" id="ProtNLM"/>
    </source>
</evidence>
<dbReference type="EMBL" id="KZ998293">
    <property type="protein sequence ID" value="RKO86327.1"/>
    <property type="molecule type" value="Genomic_DNA"/>
</dbReference>
<accession>A0A4V1IQF0</accession>
<protein>
    <recommendedName>
        <fullName evidence="4">No apical meristem-associated C-terminal domain-containing protein</fullName>
    </recommendedName>
</protein>
<evidence type="ECO:0000313" key="3">
    <source>
        <dbReference type="Proteomes" id="UP000269721"/>
    </source>
</evidence>
<keyword evidence="3" id="KW-1185">Reference proteome</keyword>
<feature type="compositionally biased region" description="Low complexity" evidence="1">
    <location>
        <begin position="148"/>
        <end position="165"/>
    </location>
</feature>
<evidence type="ECO:0000256" key="1">
    <source>
        <dbReference type="SAM" id="MobiDB-lite"/>
    </source>
</evidence>
<gene>
    <name evidence="2" type="ORF">BDK51DRAFT_31406</name>
</gene>
<proteinExistence type="predicted"/>
<reference evidence="3" key="1">
    <citation type="journal article" date="2018" name="Nat. Microbiol.">
        <title>Leveraging single-cell genomics to expand the fungal tree of life.</title>
        <authorList>
            <person name="Ahrendt S.R."/>
            <person name="Quandt C.A."/>
            <person name="Ciobanu D."/>
            <person name="Clum A."/>
            <person name="Salamov A."/>
            <person name="Andreopoulos B."/>
            <person name="Cheng J.F."/>
            <person name="Woyke T."/>
            <person name="Pelin A."/>
            <person name="Henrissat B."/>
            <person name="Reynolds N.K."/>
            <person name="Benny G.L."/>
            <person name="Smith M.E."/>
            <person name="James T.Y."/>
            <person name="Grigoriev I.V."/>
        </authorList>
    </citation>
    <scope>NUCLEOTIDE SEQUENCE [LARGE SCALE GENOMIC DNA]</scope>
</reference>
<organism evidence="2 3">
    <name type="scientific">Blyttiomyces helicus</name>
    <dbReference type="NCBI Taxonomy" id="388810"/>
    <lineage>
        <taxon>Eukaryota</taxon>
        <taxon>Fungi</taxon>
        <taxon>Fungi incertae sedis</taxon>
        <taxon>Chytridiomycota</taxon>
        <taxon>Chytridiomycota incertae sedis</taxon>
        <taxon>Chytridiomycetes</taxon>
        <taxon>Chytridiomycetes incertae sedis</taxon>
        <taxon>Blyttiomyces</taxon>
    </lineage>
</organism>